<protein>
    <submittedName>
        <fullName evidence="1">DUF2378 family protein</fullName>
    </submittedName>
</protein>
<dbReference type="Proteomes" id="UP000662747">
    <property type="component" value="Chromosome"/>
</dbReference>
<sequence length="214" mass="23001">MGLVQDAVRRARDVAPVALGAVDWERDLEQRLVLATPDKTCRGMFLKGVLQVVKSFGDEAVVARCLEVGGQTRITDFASYPIATRLRMSWAAAEHLAPRVGGFDAALRQLGRQATADFMASLAGRTILALTNRDVVKMINSLPTAFGASVNYGRHTVEWSGPKSGRFLLEGDLMPAPLNSGIMEAVLAAGAVKGGKVHGRQLAVDCCECVFSWE</sequence>
<dbReference type="NCBIfam" id="TIGR02265">
    <property type="entry name" value="Mxa_TIGR02265"/>
    <property type="match status" value="1"/>
</dbReference>
<evidence type="ECO:0000313" key="1">
    <source>
        <dbReference type="EMBL" id="QSQ25540.1"/>
    </source>
</evidence>
<dbReference type="EMBL" id="CP071090">
    <property type="protein sequence ID" value="QSQ25540.1"/>
    <property type="molecule type" value="Genomic_DNA"/>
</dbReference>
<keyword evidence="2" id="KW-1185">Reference proteome</keyword>
<dbReference type="Pfam" id="PF09536">
    <property type="entry name" value="DUF2378"/>
    <property type="match status" value="1"/>
</dbReference>
<gene>
    <name evidence="1" type="ORF">JY651_11650</name>
</gene>
<accession>A0ABX7P4X2</accession>
<reference evidence="1 2" key="1">
    <citation type="submission" date="2021-02" db="EMBL/GenBank/DDBJ databases">
        <title>De Novo genome assembly of isolated myxobacteria.</title>
        <authorList>
            <person name="Stevens D.C."/>
        </authorList>
    </citation>
    <scope>NUCLEOTIDE SEQUENCE [LARGE SCALE GENOMIC DNA]</scope>
    <source>
        <strain evidence="2">SCPEA02</strain>
    </source>
</reference>
<name>A0ABX7P4X2_9BACT</name>
<organism evidence="1 2">
    <name type="scientific">Pyxidicoccus parkwayensis</name>
    <dbReference type="NCBI Taxonomy" id="2813578"/>
    <lineage>
        <taxon>Bacteria</taxon>
        <taxon>Pseudomonadati</taxon>
        <taxon>Myxococcota</taxon>
        <taxon>Myxococcia</taxon>
        <taxon>Myxococcales</taxon>
        <taxon>Cystobacterineae</taxon>
        <taxon>Myxococcaceae</taxon>
        <taxon>Pyxidicoccus</taxon>
    </lineage>
</organism>
<evidence type="ECO:0000313" key="2">
    <source>
        <dbReference type="Proteomes" id="UP000662747"/>
    </source>
</evidence>
<proteinExistence type="predicted"/>
<dbReference type="RefSeq" id="WP_206727095.1">
    <property type="nucleotide sequence ID" value="NZ_CP071090.1"/>
</dbReference>
<dbReference type="InterPro" id="IPR011751">
    <property type="entry name" value="Mxa_paralog_2265"/>
</dbReference>